<reference evidence="2" key="1">
    <citation type="submission" date="2018-05" db="EMBL/GenBank/DDBJ databases">
        <authorList>
            <person name="Lanie J.A."/>
            <person name="Ng W.-L."/>
            <person name="Kazmierczak K.M."/>
            <person name="Andrzejewski T.M."/>
            <person name="Davidsen T.M."/>
            <person name="Wayne K.J."/>
            <person name="Tettelin H."/>
            <person name="Glass J.I."/>
            <person name="Rusch D."/>
            <person name="Podicherti R."/>
            <person name="Tsui H.-C.T."/>
            <person name="Winkler M.E."/>
        </authorList>
    </citation>
    <scope>NUCLEOTIDE SEQUENCE</scope>
</reference>
<dbReference type="Pfam" id="PF01796">
    <property type="entry name" value="OB_ChsH2_C"/>
    <property type="match status" value="1"/>
</dbReference>
<organism evidence="2">
    <name type="scientific">marine metagenome</name>
    <dbReference type="NCBI Taxonomy" id="408172"/>
    <lineage>
        <taxon>unclassified sequences</taxon>
        <taxon>metagenomes</taxon>
        <taxon>ecological metagenomes</taxon>
    </lineage>
</organism>
<evidence type="ECO:0000259" key="1">
    <source>
        <dbReference type="Pfam" id="PF01796"/>
    </source>
</evidence>
<protein>
    <recommendedName>
        <fullName evidence="1">ChsH2 C-terminal OB-fold domain-containing protein</fullName>
    </recommendedName>
</protein>
<dbReference type="AlphaFoldDB" id="A0A381S9B6"/>
<dbReference type="EMBL" id="UINC01002827">
    <property type="protein sequence ID" value="SVA00692.1"/>
    <property type="molecule type" value="Genomic_DNA"/>
</dbReference>
<sequence length="151" mass="16385">MTDTAPTKARVPAVEGLFTMDDPPHLIGGRLSETGGYCFPKDLGGSDPAASGGEVDEVLLSRTGLIWSFTNSAYPPPQPFVINEPYEPVTVAAVELEEERMVVLGQVHPDWSVADLEVGMAVELVLGTLYEDDDHEYLTWQWRPVPAAEGS</sequence>
<dbReference type="InterPro" id="IPR012340">
    <property type="entry name" value="NA-bd_OB-fold"/>
</dbReference>
<evidence type="ECO:0000313" key="2">
    <source>
        <dbReference type="EMBL" id="SVA00692.1"/>
    </source>
</evidence>
<gene>
    <name evidence="2" type="ORF">METZ01_LOCUS53546</name>
</gene>
<dbReference type="SUPFAM" id="SSF50249">
    <property type="entry name" value="Nucleic acid-binding proteins"/>
    <property type="match status" value="1"/>
</dbReference>
<dbReference type="InterPro" id="IPR002878">
    <property type="entry name" value="ChsH2_C"/>
</dbReference>
<accession>A0A381S9B6</accession>
<feature type="domain" description="ChsH2 C-terminal OB-fold" evidence="1">
    <location>
        <begin position="58"/>
        <end position="125"/>
    </location>
</feature>
<name>A0A381S9B6_9ZZZZ</name>
<proteinExistence type="predicted"/>